<keyword evidence="3" id="KW-0540">Nuclease</keyword>
<sequence length="247" mass="26379">MTTYGRMRDELVEDGRLRVAINLGNAALAARGAEGGGLEGITVALARRLAAALGCEPDFTVYEGAGKVVDAAGEDAWRIAFCAIDPERREHVAYSSPYVLIEAGALVRAGSPLRHVDELDRPGMRLLVARNSAYDLYLTSHAKAMDLVREADPGASFRAFKAGDPQADAVAGVVQSLRKAFGDDGAYRYLSGTITAIGQAMALPKRFEHLAPDLTRFVEEAKADGFVRRELDRAGKTSLTVAPAETG</sequence>
<dbReference type="Gene3D" id="3.40.190.10">
    <property type="entry name" value="Periplasmic binding protein-like II"/>
    <property type="match status" value="2"/>
</dbReference>
<dbReference type="SUPFAM" id="SSF53850">
    <property type="entry name" value="Periplasmic binding protein-like II"/>
    <property type="match status" value="1"/>
</dbReference>
<feature type="domain" description="Solute-binding protein family 3/N-terminal" evidence="2">
    <location>
        <begin position="16"/>
        <end position="234"/>
    </location>
</feature>
<dbReference type="PANTHER" id="PTHR35936:SF17">
    <property type="entry name" value="ARGININE-BINDING EXTRACELLULAR PROTEIN ARTP"/>
    <property type="match status" value="1"/>
</dbReference>
<keyword evidence="4" id="KW-1185">Reference proteome</keyword>
<protein>
    <submittedName>
        <fullName evidence="3">Restriction endonuclease</fullName>
    </submittedName>
</protein>
<dbReference type="OrthoDB" id="6955767at2"/>
<proteinExistence type="predicted"/>
<dbReference type="Proteomes" id="UP000264310">
    <property type="component" value="Unassembled WGS sequence"/>
</dbReference>
<dbReference type="RefSeq" id="WP_116684588.1">
    <property type="nucleotide sequence ID" value="NZ_QURL01000009.1"/>
</dbReference>
<reference evidence="3 4" key="1">
    <citation type="submission" date="2018-08" db="EMBL/GenBank/DDBJ databases">
        <title>Fulvimarina sp. 85, whole genome shotgun sequence.</title>
        <authorList>
            <person name="Tuo L."/>
        </authorList>
    </citation>
    <scope>NUCLEOTIDE SEQUENCE [LARGE SCALE GENOMIC DNA]</scope>
    <source>
        <strain evidence="3 4">85</strain>
    </source>
</reference>
<dbReference type="PANTHER" id="PTHR35936">
    <property type="entry name" value="MEMBRANE-BOUND LYTIC MUREIN TRANSGLYCOSYLASE F"/>
    <property type="match status" value="1"/>
</dbReference>
<dbReference type="SMART" id="SM00062">
    <property type="entry name" value="PBPb"/>
    <property type="match status" value="1"/>
</dbReference>
<dbReference type="AlphaFoldDB" id="A0A371WYM4"/>
<dbReference type="GO" id="GO:0004519">
    <property type="term" value="F:endonuclease activity"/>
    <property type="evidence" value="ECO:0007669"/>
    <property type="project" value="UniProtKB-KW"/>
</dbReference>
<name>A0A371WYM4_9HYPH</name>
<dbReference type="EMBL" id="QURL01000009">
    <property type="protein sequence ID" value="RFC62059.1"/>
    <property type="molecule type" value="Genomic_DNA"/>
</dbReference>
<evidence type="ECO:0000256" key="1">
    <source>
        <dbReference type="ARBA" id="ARBA00022729"/>
    </source>
</evidence>
<gene>
    <name evidence="3" type="ORF">DYI37_17575</name>
</gene>
<evidence type="ECO:0000259" key="2">
    <source>
        <dbReference type="SMART" id="SM00062"/>
    </source>
</evidence>
<evidence type="ECO:0000313" key="4">
    <source>
        <dbReference type="Proteomes" id="UP000264310"/>
    </source>
</evidence>
<comment type="caution">
    <text evidence="3">The sequence shown here is derived from an EMBL/GenBank/DDBJ whole genome shotgun (WGS) entry which is preliminary data.</text>
</comment>
<organism evidence="3 4">
    <name type="scientific">Fulvimarina endophytica</name>
    <dbReference type="NCBI Taxonomy" id="2293836"/>
    <lineage>
        <taxon>Bacteria</taxon>
        <taxon>Pseudomonadati</taxon>
        <taxon>Pseudomonadota</taxon>
        <taxon>Alphaproteobacteria</taxon>
        <taxon>Hyphomicrobiales</taxon>
        <taxon>Aurantimonadaceae</taxon>
        <taxon>Fulvimarina</taxon>
    </lineage>
</organism>
<dbReference type="InterPro" id="IPR001638">
    <property type="entry name" value="Solute-binding_3/MltF_N"/>
</dbReference>
<dbReference type="Pfam" id="PF00497">
    <property type="entry name" value="SBP_bac_3"/>
    <property type="match status" value="1"/>
</dbReference>
<evidence type="ECO:0000313" key="3">
    <source>
        <dbReference type="EMBL" id="RFC62059.1"/>
    </source>
</evidence>
<keyword evidence="3" id="KW-0378">Hydrolase</keyword>
<keyword evidence="3" id="KW-0255">Endonuclease</keyword>
<keyword evidence="1" id="KW-0732">Signal</keyword>
<accession>A0A371WYM4</accession>